<dbReference type="HOGENOM" id="CLU_049723_0_0_5"/>
<dbReference type="AlphaFoldDB" id="U6B3M2"/>
<dbReference type="KEGG" id="lar:lam_298"/>
<dbReference type="EMBL" id="CP006604">
    <property type="protein sequence ID" value="AHA27669.1"/>
    <property type="molecule type" value="Genomic_DNA"/>
</dbReference>
<keyword evidence="4" id="KW-1185">Reference proteome</keyword>
<dbReference type="PANTHER" id="PTHR47637">
    <property type="entry name" value="CHAPERONE SURA"/>
    <property type="match status" value="1"/>
</dbReference>
<protein>
    <submittedName>
        <fullName evidence="3">Parvulin-like peptidyl-prolyl isomerase</fullName>
    </submittedName>
</protein>
<dbReference type="Proteomes" id="UP000017862">
    <property type="component" value="Chromosome"/>
</dbReference>
<proteinExistence type="predicted"/>
<evidence type="ECO:0000256" key="2">
    <source>
        <dbReference type="SAM" id="Coils"/>
    </source>
</evidence>
<dbReference type="GO" id="GO:0016853">
    <property type="term" value="F:isomerase activity"/>
    <property type="evidence" value="ECO:0007669"/>
    <property type="project" value="UniProtKB-KW"/>
</dbReference>
<evidence type="ECO:0000313" key="4">
    <source>
        <dbReference type="Proteomes" id="UP000017862"/>
    </source>
</evidence>
<name>U6B3M2_9HYPH</name>
<dbReference type="Gene3D" id="1.10.4030.10">
    <property type="entry name" value="Porin chaperone SurA, peptide-binding domain"/>
    <property type="match status" value="1"/>
</dbReference>
<evidence type="ECO:0000313" key="3">
    <source>
        <dbReference type="EMBL" id="AHA27669.1"/>
    </source>
</evidence>
<keyword evidence="3" id="KW-0413">Isomerase</keyword>
<dbReference type="PANTHER" id="PTHR47637:SF1">
    <property type="entry name" value="CHAPERONE SURA"/>
    <property type="match status" value="1"/>
</dbReference>
<dbReference type="SUPFAM" id="SSF109998">
    <property type="entry name" value="Triger factor/SurA peptide-binding domain-like"/>
    <property type="match status" value="1"/>
</dbReference>
<feature type="coiled-coil region" evidence="2">
    <location>
        <begin position="279"/>
        <end position="306"/>
    </location>
</feature>
<organism evidence="3 4">
    <name type="scientific">Candidatus Liberibacter americanus str. Sao Paulo</name>
    <dbReference type="NCBI Taxonomy" id="1261131"/>
    <lineage>
        <taxon>Bacteria</taxon>
        <taxon>Pseudomonadati</taxon>
        <taxon>Pseudomonadota</taxon>
        <taxon>Alphaproteobacteria</taxon>
        <taxon>Hyphomicrobiales</taxon>
        <taxon>Rhizobiaceae</taxon>
        <taxon>Liberibacter</taxon>
    </lineage>
</organism>
<accession>U6B3M2</accession>
<dbReference type="eggNOG" id="COG0760">
    <property type="taxonomic scope" value="Bacteria"/>
</dbReference>
<keyword evidence="1" id="KW-0732">Signal</keyword>
<reference evidence="3 4" key="1">
    <citation type="journal article" date="2014" name="Mol. Plant Microbe Interact.">
        <title>The complete genome sequence of Candidatus Liberibacter americanus, associated with citrus Huanglongbing.</title>
        <authorList>
            <person name="Wulff N.A."/>
            <person name="Zhang S."/>
            <person name="Setubal J.C."/>
            <person name="Almeida N.F."/>
            <person name="Martins E.C."/>
            <person name="Harakava R."/>
            <person name="Kumar D."/>
            <person name="Rangel L.T."/>
            <person name="Foissac X."/>
            <person name="Bove J."/>
            <person name="Gabriel D.W."/>
        </authorList>
    </citation>
    <scope>NUCLEOTIDE SEQUENCE [LARGE SCALE GENOMIC DNA]</scope>
    <source>
        <strain evidence="3 4">Sao Paulo</strain>
    </source>
</reference>
<dbReference type="InterPro" id="IPR050280">
    <property type="entry name" value="OMP_Chaperone_SurA"/>
</dbReference>
<dbReference type="PATRIC" id="fig|1261131.3.peg.286"/>
<sequence>MIYKINIKNKKISKLIVLLIASTIFTVTHKSWAISRKIYMTVNEDAITNGDISKRINFLNMEKVNGDLNKIATQELIIETLKKQEMQKNGLAFNENAINYLFEKKAKDIGLSINELINKLETQGIGEKHFKEYIAVQIYWNEFINRNFRFNNSAIKQTNPNNLKINNDIKIKEYILKEVTFVIPNKKSDNTDYIKQKIKEAEASRAKFPKDCSKAEEFASKMVDVSVGEGKRILETNLNPKVQDLIKKASNNTTDVYMTQSGVEYIAICNELDIGGEFALNEKINYQEISKKIEKYEEEYIKNIRKNAHIRFYK</sequence>
<dbReference type="InterPro" id="IPR027304">
    <property type="entry name" value="Trigger_fact/SurA_dom_sf"/>
</dbReference>
<keyword evidence="2" id="KW-0175">Coiled coil</keyword>
<dbReference type="STRING" id="1261131.lam_298"/>
<dbReference type="RefSeq" id="WP_007556926.1">
    <property type="nucleotide sequence ID" value="NC_022793.1"/>
</dbReference>
<evidence type="ECO:0000256" key="1">
    <source>
        <dbReference type="ARBA" id="ARBA00022729"/>
    </source>
</evidence>
<gene>
    <name evidence="3" type="primary">surA</name>
    <name evidence="3" type="ORF">lam_298</name>
</gene>